<accession>A0ABR3QIP1</accession>
<proteinExistence type="predicted"/>
<gene>
    <name evidence="4" type="ORF">SLS60_011605</name>
</gene>
<reference evidence="4 5" key="1">
    <citation type="submission" date="2024-02" db="EMBL/GenBank/DDBJ databases">
        <title>De novo assembly and annotation of 12 fungi associated with fruit tree decline syndrome in Ontario, Canada.</title>
        <authorList>
            <person name="Sulman M."/>
            <person name="Ellouze W."/>
            <person name="Ilyukhin E."/>
        </authorList>
    </citation>
    <scope>NUCLEOTIDE SEQUENCE [LARGE SCALE GENOMIC DNA]</scope>
    <source>
        <strain evidence="4 5">M42-189</strain>
    </source>
</reference>
<evidence type="ECO:0000256" key="1">
    <source>
        <dbReference type="SAM" id="MobiDB-lite"/>
    </source>
</evidence>
<comment type="caution">
    <text evidence="4">The sequence shown here is derived from an EMBL/GenBank/DDBJ whole genome shotgun (WGS) entry which is preliminary data.</text>
</comment>
<organism evidence="4 5">
    <name type="scientific">Paraconiothyrium brasiliense</name>
    <dbReference type="NCBI Taxonomy" id="300254"/>
    <lineage>
        <taxon>Eukaryota</taxon>
        <taxon>Fungi</taxon>
        <taxon>Dikarya</taxon>
        <taxon>Ascomycota</taxon>
        <taxon>Pezizomycotina</taxon>
        <taxon>Dothideomycetes</taxon>
        <taxon>Pleosporomycetidae</taxon>
        <taxon>Pleosporales</taxon>
        <taxon>Massarineae</taxon>
        <taxon>Didymosphaeriaceae</taxon>
        <taxon>Paraconiothyrium</taxon>
    </lineage>
</organism>
<feature type="transmembrane region" description="Helical" evidence="2">
    <location>
        <begin position="288"/>
        <end position="308"/>
    </location>
</feature>
<name>A0ABR3QIP1_9PLEO</name>
<feature type="domain" description="DUF6594" evidence="3">
    <location>
        <begin position="53"/>
        <end position="322"/>
    </location>
</feature>
<dbReference type="PANTHER" id="PTHR34502:SF5">
    <property type="entry name" value="DUF6594 DOMAIN-CONTAINING PROTEIN"/>
    <property type="match status" value="1"/>
</dbReference>
<dbReference type="Pfam" id="PF20237">
    <property type="entry name" value="DUF6594"/>
    <property type="match status" value="1"/>
</dbReference>
<dbReference type="Proteomes" id="UP001521785">
    <property type="component" value="Unassembled WGS sequence"/>
</dbReference>
<feature type="region of interest" description="Disordered" evidence="1">
    <location>
        <begin position="1"/>
        <end position="47"/>
    </location>
</feature>
<feature type="compositionally biased region" description="Polar residues" evidence="1">
    <location>
        <begin position="14"/>
        <end position="28"/>
    </location>
</feature>
<keyword evidence="2" id="KW-0472">Membrane</keyword>
<sequence>MYPPTKTLRLPKMPNSTAGTQESATQVTPLEGKTEAPPPSARSDPFSNLAKGYPTLATRMGVIPSTAMFRRFGALNARNLLYLQNDLIQLEAELIELEKRDYQSGEYKEFYAHDSRWLFTSNVEIKGQPRDGDTDQRDMVIRMRDLLKEYNHALIQQSTILQMKSPDAFDLKDIQAFLWGDAMGPPWLMGPDKYVWGTVKKPDTYSRELVCLRAREEIDQFSRWLGARAIRYIKACGGYRWKKLDQSLGVISVRDESIFRLTFWVTSAIASLLPVASIWVLIKQDSLTGRLGTIAGFNALISICLTLFTDARRTDVFAVTAA</sequence>
<feature type="transmembrane region" description="Helical" evidence="2">
    <location>
        <begin position="261"/>
        <end position="282"/>
    </location>
</feature>
<dbReference type="EMBL" id="JAKJXO020000022">
    <property type="protein sequence ID" value="KAL1592013.1"/>
    <property type="molecule type" value="Genomic_DNA"/>
</dbReference>
<dbReference type="InterPro" id="IPR046529">
    <property type="entry name" value="DUF6594"/>
</dbReference>
<keyword evidence="2" id="KW-0812">Transmembrane</keyword>
<evidence type="ECO:0000313" key="4">
    <source>
        <dbReference type="EMBL" id="KAL1592013.1"/>
    </source>
</evidence>
<protein>
    <recommendedName>
        <fullName evidence="3">DUF6594 domain-containing protein</fullName>
    </recommendedName>
</protein>
<evidence type="ECO:0000313" key="5">
    <source>
        <dbReference type="Proteomes" id="UP001521785"/>
    </source>
</evidence>
<keyword evidence="2" id="KW-1133">Transmembrane helix</keyword>
<evidence type="ECO:0000256" key="2">
    <source>
        <dbReference type="SAM" id="Phobius"/>
    </source>
</evidence>
<keyword evidence="5" id="KW-1185">Reference proteome</keyword>
<dbReference type="PANTHER" id="PTHR34502">
    <property type="entry name" value="DUF6594 DOMAIN-CONTAINING PROTEIN-RELATED"/>
    <property type="match status" value="1"/>
</dbReference>
<evidence type="ECO:0000259" key="3">
    <source>
        <dbReference type="Pfam" id="PF20237"/>
    </source>
</evidence>